<accession>A0A1F7XAI5</accession>
<keyword evidence="1" id="KW-0378">Hydrolase</keyword>
<dbReference type="SUPFAM" id="SSF63817">
    <property type="entry name" value="Sortase"/>
    <property type="match status" value="1"/>
</dbReference>
<dbReference type="AlphaFoldDB" id="A0A1F7XAI5"/>
<protein>
    <recommendedName>
        <fullName evidence="4">Sortase</fullName>
    </recommendedName>
</protein>
<dbReference type="Gene3D" id="2.40.260.10">
    <property type="entry name" value="Sortase"/>
    <property type="match status" value="1"/>
</dbReference>
<sequence length="178" mass="19918">MRHLTLSLSVLLILFGTFILWRAKFTQQNLSFEGELSVAENVQERQSVPILLKTPSLGINLKVEETGIINGEWQVPVSNLGHLAVSARPGEGDNIVIYGHNKKSIFGKLGQIKAGDVVVVESEKGEKWEYQVFEKIVVNPDRMDLVGKTNEEILTLYTCTGWLDSKRLVVRARLKTSV</sequence>
<dbReference type="Pfam" id="PF04203">
    <property type="entry name" value="Sortase"/>
    <property type="match status" value="1"/>
</dbReference>
<dbReference type="NCBIfam" id="TIGR01076">
    <property type="entry name" value="sortase_fam"/>
    <property type="match status" value="1"/>
</dbReference>
<name>A0A1F7XAI5_9BACT</name>
<gene>
    <name evidence="2" type="ORF">A2V80_02420</name>
</gene>
<evidence type="ECO:0000313" key="2">
    <source>
        <dbReference type="EMBL" id="OGM11365.1"/>
    </source>
</evidence>
<evidence type="ECO:0000313" key="3">
    <source>
        <dbReference type="Proteomes" id="UP000179013"/>
    </source>
</evidence>
<dbReference type="CDD" id="cd00004">
    <property type="entry name" value="Sortase"/>
    <property type="match status" value="1"/>
</dbReference>
<comment type="caution">
    <text evidence="2">The sequence shown here is derived from an EMBL/GenBank/DDBJ whole genome shotgun (WGS) entry which is preliminary data.</text>
</comment>
<organism evidence="2 3">
    <name type="scientific">Candidatus Woesebacteria bacterium RBG_16_39_8b</name>
    <dbReference type="NCBI Taxonomy" id="1802482"/>
    <lineage>
        <taxon>Bacteria</taxon>
        <taxon>Candidatus Woeseibacteriota</taxon>
    </lineage>
</organism>
<dbReference type="Proteomes" id="UP000179013">
    <property type="component" value="Unassembled WGS sequence"/>
</dbReference>
<proteinExistence type="predicted"/>
<dbReference type="EMBL" id="MGFU01000059">
    <property type="protein sequence ID" value="OGM11365.1"/>
    <property type="molecule type" value="Genomic_DNA"/>
</dbReference>
<evidence type="ECO:0008006" key="4">
    <source>
        <dbReference type="Google" id="ProtNLM"/>
    </source>
</evidence>
<evidence type="ECO:0000256" key="1">
    <source>
        <dbReference type="ARBA" id="ARBA00022801"/>
    </source>
</evidence>
<dbReference type="InterPro" id="IPR023365">
    <property type="entry name" value="Sortase_dom-sf"/>
</dbReference>
<reference evidence="2 3" key="1">
    <citation type="journal article" date="2016" name="Nat. Commun.">
        <title>Thousands of microbial genomes shed light on interconnected biogeochemical processes in an aquifer system.</title>
        <authorList>
            <person name="Anantharaman K."/>
            <person name="Brown C.T."/>
            <person name="Hug L.A."/>
            <person name="Sharon I."/>
            <person name="Castelle C.J."/>
            <person name="Probst A.J."/>
            <person name="Thomas B.C."/>
            <person name="Singh A."/>
            <person name="Wilkins M.J."/>
            <person name="Karaoz U."/>
            <person name="Brodie E.L."/>
            <person name="Williams K.H."/>
            <person name="Hubbard S.S."/>
            <person name="Banfield J.F."/>
        </authorList>
    </citation>
    <scope>NUCLEOTIDE SEQUENCE [LARGE SCALE GENOMIC DNA]</scope>
</reference>
<dbReference type="InterPro" id="IPR005754">
    <property type="entry name" value="Sortase"/>
</dbReference>
<dbReference type="GO" id="GO:0016787">
    <property type="term" value="F:hydrolase activity"/>
    <property type="evidence" value="ECO:0007669"/>
    <property type="project" value="UniProtKB-KW"/>
</dbReference>